<protein>
    <recommendedName>
        <fullName evidence="8">2-dehydro-3-deoxyphosphooctonate aldolase</fullName>
        <ecNumber evidence="8">2.5.1.55</ecNumber>
    </recommendedName>
    <alternativeName>
        <fullName evidence="8">3-deoxy-D-manno-octulosonic acid 8-phosphate synthase</fullName>
    </alternativeName>
    <alternativeName>
        <fullName evidence="8">KDO-8-phosphate synthase</fullName>
        <shortName evidence="8">KDO 8-P synthase</shortName>
        <shortName evidence="8">KDOPS</shortName>
    </alternativeName>
    <alternativeName>
        <fullName evidence="8">Phospho-2-dehydro-3-deoxyoctonate aldolase</fullName>
    </alternativeName>
</protein>
<dbReference type="AlphaFoldDB" id="A0A506UQF6"/>
<evidence type="ECO:0000313" key="10">
    <source>
        <dbReference type="EMBL" id="TPW35556.1"/>
    </source>
</evidence>
<evidence type="ECO:0000256" key="5">
    <source>
        <dbReference type="ARBA" id="ARBA00022490"/>
    </source>
</evidence>
<dbReference type="InterPro" id="IPR006218">
    <property type="entry name" value="DAHP1/KDSA"/>
</dbReference>
<dbReference type="SUPFAM" id="SSF51569">
    <property type="entry name" value="Aldolase"/>
    <property type="match status" value="1"/>
</dbReference>
<evidence type="ECO:0000256" key="6">
    <source>
        <dbReference type="ARBA" id="ARBA00022679"/>
    </source>
</evidence>
<dbReference type="GO" id="GO:0008676">
    <property type="term" value="F:3-deoxy-8-phosphooctulonate synthase activity"/>
    <property type="evidence" value="ECO:0007669"/>
    <property type="project" value="UniProtKB-UniRule"/>
</dbReference>
<dbReference type="EMBL" id="SORZ01000001">
    <property type="protein sequence ID" value="TPW35556.1"/>
    <property type="molecule type" value="Genomic_DNA"/>
</dbReference>
<comment type="caution">
    <text evidence="10">The sequence shown here is derived from an EMBL/GenBank/DDBJ whole genome shotgun (WGS) entry which is preliminary data.</text>
</comment>
<comment type="similarity">
    <text evidence="4 8">Belongs to the KdsA family.</text>
</comment>
<keyword evidence="8" id="KW-0448">Lipopolysaccharide biosynthesis</keyword>
<dbReference type="Pfam" id="PF00793">
    <property type="entry name" value="DAHP_synth_1"/>
    <property type="match status" value="1"/>
</dbReference>
<feature type="domain" description="DAHP synthetase I/KDSA" evidence="9">
    <location>
        <begin position="9"/>
        <end position="270"/>
    </location>
</feature>
<dbReference type="UniPathway" id="UPA00030"/>
<keyword evidence="6 8" id="KW-0808">Transferase</keyword>
<evidence type="ECO:0000256" key="1">
    <source>
        <dbReference type="ARBA" id="ARBA00004496"/>
    </source>
</evidence>
<evidence type="ECO:0000259" key="9">
    <source>
        <dbReference type="Pfam" id="PF00793"/>
    </source>
</evidence>
<comment type="pathway">
    <text evidence="3 8">Carbohydrate biosynthesis; 3-deoxy-D-manno-octulosonate biosynthesis; 3-deoxy-D-manno-octulosonate from D-ribulose 5-phosphate: step 2/3.</text>
</comment>
<organism evidence="10 11">
    <name type="scientific">Oecophyllibacter saccharovorans</name>
    <dbReference type="NCBI Taxonomy" id="2558360"/>
    <lineage>
        <taxon>Bacteria</taxon>
        <taxon>Pseudomonadati</taxon>
        <taxon>Pseudomonadota</taxon>
        <taxon>Alphaproteobacteria</taxon>
        <taxon>Acetobacterales</taxon>
        <taxon>Acetobacteraceae</taxon>
        <taxon>Oecophyllibacter</taxon>
    </lineage>
</organism>
<dbReference type="Gene3D" id="3.20.20.70">
    <property type="entry name" value="Aldolase class I"/>
    <property type="match status" value="1"/>
</dbReference>
<dbReference type="RefSeq" id="WP_165600054.1">
    <property type="nucleotide sequence ID" value="NZ_SORZ01000001.1"/>
</dbReference>
<gene>
    <name evidence="8" type="primary">kdsA</name>
    <name evidence="10" type="ORF">E3202_00845</name>
</gene>
<proteinExistence type="inferred from homology"/>
<dbReference type="InterPro" id="IPR006269">
    <property type="entry name" value="KDO8P_synthase"/>
</dbReference>
<name>A0A506UQF6_9PROT</name>
<evidence type="ECO:0000256" key="3">
    <source>
        <dbReference type="ARBA" id="ARBA00004845"/>
    </source>
</evidence>
<sequence length="280" mass="29697">MTVRVGSLTLGQTQPLVLIAGPCQIESRQHALEMAQGLTSLCRKLGMGLIYKSSYDKANRSSLQGARGVGIAQGLDILAEVREKYAVPVLTDVHAPDQCAPVASAVDVLQIPAFLCRQTDLLLAAGRTGRAINVKKGQFLAPQAMANVVEKITSTGNDNILLCERGTCFGYDQLINDMRGLPIMAQTGCPVVFDATHSVQQPGALGTATGGERQFVAPLARAAVATGIAAVFIETHQDPDHAPSDGPTMVPLSELETLLRQLQQIDALVKNPHFGRVLPA</sequence>
<dbReference type="HAMAP" id="MF_00056">
    <property type="entry name" value="KDO8P_synth"/>
    <property type="match status" value="1"/>
</dbReference>
<accession>A0A506UQF6</accession>
<comment type="pathway">
    <text evidence="2">Bacterial outer membrane biogenesis; lipopolysaccharide biosynthesis.</text>
</comment>
<comment type="catalytic activity">
    <reaction evidence="7 8">
        <text>D-arabinose 5-phosphate + phosphoenolpyruvate + H2O = 3-deoxy-alpha-D-manno-2-octulosonate-8-phosphate + phosphate</text>
        <dbReference type="Rhea" id="RHEA:14053"/>
        <dbReference type="ChEBI" id="CHEBI:15377"/>
        <dbReference type="ChEBI" id="CHEBI:43474"/>
        <dbReference type="ChEBI" id="CHEBI:57693"/>
        <dbReference type="ChEBI" id="CHEBI:58702"/>
        <dbReference type="ChEBI" id="CHEBI:85985"/>
        <dbReference type="EC" id="2.5.1.55"/>
    </reaction>
</comment>
<evidence type="ECO:0000256" key="2">
    <source>
        <dbReference type="ARBA" id="ARBA00004756"/>
    </source>
</evidence>
<comment type="subcellular location">
    <subcellularLocation>
        <location evidence="1 8">Cytoplasm</location>
    </subcellularLocation>
</comment>
<dbReference type="NCBIfam" id="TIGR01362">
    <property type="entry name" value="KDO8P_synth"/>
    <property type="match status" value="1"/>
</dbReference>
<dbReference type="PANTHER" id="PTHR21057">
    <property type="entry name" value="PHOSPHO-2-DEHYDRO-3-DEOXYHEPTONATE ALDOLASE"/>
    <property type="match status" value="1"/>
</dbReference>
<evidence type="ECO:0000313" key="11">
    <source>
        <dbReference type="Proteomes" id="UP000315037"/>
    </source>
</evidence>
<dbReference type="EC" id="2.5.1.55" evidence="8"/>
<dbReference type="InterPro" id="IPR013785">
    <property type="entry name" value="Aldolase_TIM"/>
</dbReference>
<evidence type="ECO:0000256" key="4">
    <source>
        <dbReference type="ARBA" id="ARBA00010499"/>
    </source>
</evidence>
<evidence type="ECO:0000256" key="7">
    <source>
        <dbReference type="ARBA" id="ARBA00049112"/>
    </source>
</evidence>
<keyword evidence="5 8" id="KW-0963">Cytoplasm</keyword>
<dbReference type="GO" id="GO:0019294">
    <property type="term" value="P:keto-3-deoxy-D-manno-octulosonic acid biosynthetic process"/>
    <property type="evidence" value="ECO:0007669"/>
    <property type="project" value="UniProtKB-UniRule"/>
</dbReference>
<reference evidence="10 11" key="1">
    <citation type="submission" date="2019-03" db="EMBL/GenBank/DDBJ databases">
        <title>The complete genome sequence of Neokomagataea sp. Jb2 NBRC113641.</title>
        <authorList>
            <person name="Chua K.-O."/>
            <person name="Chan K.-G."/>
            <person name="See-Too W.-S."/>
        </authorList>
    </citation>
    <scope>NUCLEOTIDE SEQUENCE [LARGE SCALE GENOMIC DNA]</scope>
    <source>
        <strain evidence="10 11">Jb2</strain>
    </source>
</reference>
<keyword evidence="11" id="KW-1185">Reference proteome</keyword>
<evidence type="ECO:0000256" key="8">
    <source>
        <dbReference type="HAMAP-Rule" id="MF_00056"/>
    </source>
</evidence>
<dbReference type="GO" id="GO:0005737">
    <property type="term" value="C:cytoplasm"/>
    <property type="evidence" value="ECO:0007669"/>
    <property type="project" value="UniProtKB-SubCell"/>
</dbReference>
<dbReference type="UniPathway" id="UPA00357">
    <property type="reaction ID" value="UER00474"/>
</dbReference>
<dbReference type="Proteomes" id="UP000315037">
    <property type="component" value="Unassembled WGS sequence"/>
</dbReference>
<dbReference type="NCBIfam" id="NF003543">
    <property type="entry name" value="PRK05198.1"/>
    <property type="match status" value="1"/>
</dbReference>